<dbReference type="EMBL" id="LNIX01000002">
    <property type="protein sequence ID" value="OXA60249.1"/>
    <property type="molecule type" value="Genomic_DNA"/>
</dbReference>
<reference evidence="5 6" key="1">
    <citation type="submission" date="2015-12" db="EMBL/GenBank/DDBJ databases">
        <title>The genome of Folsomia candida.</title>
        <authorList>
            <person name="Faddeeva A."/>
            <person name="Derks M.F."/>
            <person name="Anvar Y."/>
            <person name="Smit S."/>
            <person name="Van Straalen N."/>
            <person name="Roelofs D."/>
        </authorList>
    </citation>
    <scope>NUCLEOTIDE SEQUENCE [LARGE SCALE GENOMIC DNA]</scope>
    <source>
        <strain evidence="5 6">VU population</strain>
        <tissue evidence="5">Whole body</tissue>
    </source>
</reference>
<dbReference type="GO" id="GO:0005085">
    <property type="term" value="F:guanyl-nucleotide exchange factor activity"/>
    <property type="evidence" value="ECO:0007669"/>
    <property type="project" value="TreeGrafter"/>
</dbReference>
<dbReference type="Proteomes" id="UP000198287">
    <property type="component" value="Unassembled WGS sequence"/>
</dbReference>
<dbReference type="Pfam" id="PF19037">
    <property type="entry name" value="Fuz_longin_2"/>
    <property type="match status" value="1"/>
</dbReference>
<feature type="region of interest" description="Disordered" evidence="1">
    <location>
        <begin position="239"/>
        <end position="301"/>
    </location>
</feature>
<feature type="compositionally biased region" description="Polar residues" evidence="1">
    <location>
        <begin position="272"/>
        <end position="282"/>
    </location>
</feature>
<feature type="domain" description="FUZ/MON1/HPS1 third Longin" evidence="4">
    <location>
        <begin position="545"/>
        <end position="688"/>
    </location>
</feature>
<feature type="domain" description="FUZ/MON1/HPS1 first Longin" evidence="2">
    <location>
        <begin position="4"/>
        <end position="149"/>
    </location>
</feature>
<feature type="compositionally biased region" description="Low complexity" evidence="1">
    <location>
        <begin position="464"/>
        <end position="481"/>
    </location>
</feature>
<keyword evidence="6" id="KW-1185">Reference proteome</keyword>
<accession>A0A226ERW5</accession>
<sequence>MKGTLVFDHLNDLIYLNCCPRFVKHVRKLASAQGLVSSEHSQPFGTGKMALDPNVLIQLFSPLVTSQRFMREQFGNPYNSLQCNDGTNIVFQDYMGFLFLRVGNEEVSSLKRSVGITITLVGYLVGPDVSILKSSPSHAKLLDNLLSSWNFLYNSDQAFMIEGISQVKVAQQLNTSLVNSLHAVAGKVQDEVGSSVHTMLFLETKLLSWYSTKNAVNLAPEDLLFLILLCHKTKHQRRTNDVAGPIPKFSMKQKSRGGESSSTTSTDAESSLNLDNVATKQQFSEEDEDDEGDDASNGGGGWDFVDAEDCDDDKVVKYAILLKDKHGNCVPHIAHVGIVQNGLYFVLVSQPPTAPLTTTAISAFQQSILFHNASRDILTDKSSFDRLESTTKRLQELLKKHKNLNLRNELGTRWDRFRTGFQQYLKSKEPITVQAMPLVDIFREIFRIYFNNERFLSPSPPPNESSSGKFFSISKQQQKQSSPPPLSPLDMVWKQIKTDTDDFWGFLRLKTKSSRRSSGNSTRTSLLLESRESLFINKYLEEFPGLVHFIYVDRNKHSVILPVVDFSKEETIKLTKPKIWGMVKFARDHMQQGHFSLMWKDGAFNYAYFLWFEDNSGTSIRPKQPAMPWENYPLPGIMSGDFYQRVIAECFPNNSSKVRCVELFCIHLGLVTSSCVLEHSRRLATNIFDEYIGTNVAMDLL</sequence>
<dbReference type="OrthoDB" id="10255234at2759"/>
<name>A0A226ERW5_FOLCA</name>
<evidence type="ECO:0000313" key="5">
    <source>
        <dbReference type="EMBL" id="OXA60249.1"/>
    </source>
</evidence>
<evidence type="ECO:0000259" key="4">
    <source>
        <dbReference type="Pfam" id="PF19038"/>
    </source>
</evidence>
<dbReference type="OMA" id="TFNYAYF"/>
<dbReference type="InterPro" id="IPR043971">
    <property type="entry name" value="FUZ/MON1/HPS1_longin_2"/>
</dbReference>
<evidence type="ECO:0000256" key="1">
    <source>
        <dbReference type="SAM" id="MobiDB-lite"/>
    </source>
</evidence>
<comment type="caution">
    <text evidence="5">The sequence shown here is derived from an EMBL/GenBank/DDBJ whole genome shotgun (WGS) entry which is preliminary data.</text>
</comment>
<protein>
    <submittedName>
        <fullName evidence="5">Hermansky-Pudlak syndrome 1 protein</fullName>
    </submittedName>
</protein>
<dbReference type="GO" id="GO:0016192">
    <property type="term" value="P:vesicle-mediated transport"/>
    <property type="evidence" value="ECO:0007669"/>
    <property type="project" value="InterPro"/>
</dbReference>
<evidence type="ECO:0000259" key="3">
    <source>
        <dbReference type="Pfam" id="PF19037"/>
    </source>
</evidence>
<dbReference type="STRING" id="158441.A0A226ERW5"/>
<feature type="compositionally biased region" description="Acidic residues" evidence="1">
    <location>
        <begin position="284"/>
        <end position="294"/>
    </location>
</feature>
<evidence type="ECO:0000313" key="6">
    <source>
        <dbReference type="Proteomes" id="UP000198287"/>
    </source>
</evidence>
<evidence type="ECO:0000259" key="2">
    <source>
        <dbReference type="Pfam" id="PF19036"/>
    </source>
</evidence>
<proteinExistence type="predicted"/>
<dbReference type="Pfam" id="PF19038">
    <property type="entry name" value="Fuz_longin_3"/>
    <property type="match status" value="1"/>
</dbReference>
<gene>
    <name evidence="5" type="ORF">Fcan01_04145</name>
</gene>
<dbReference type="GO" id="GO:0031085">
    <property type="term" value="C:BLOC-3 complex"/>
    <property type="evidence" value="ECO:0007669"/>
    <property type="project" value="TreeGrafter"/>
</dbReference>
<feature type="region of interest" description="Disordered" evidence="1">
    <location>
        <begin position="457"/>
        <end position="487"/>
    </location>
</feature>
<dbReference type="AlphaFoldDB" id="A0A226ERW5"/>
<dbReference type="PANTHER" id="PTHR12761:SF1">
    <property type="entry name" value="BLOC-3 COMPLEX MEMBER HPS1"/>
    <property type="match status" value="1"/>
</dbReference>
<organism evidence="5 6">
    <name type="scientific">Folsomia candida</name>
    <name type="common">Springtail</name>
    <dbReference type="NCBI Taxonomy" id="158441"/>
    <lineage>
        <taxon>Eukaryota</taxon>
        <taxon>Metazoa</taxon>
        <taxon>Ecdysozoa</taxon>
        <taxon>Arthropoda</taxon>
        <taxon>Hexapoda</taxon>
        <taxon>Collembola</taxon>
        <taxon>Entomobryomorpha</taxon>
        <taxon>Isotomoidea</taxon>
        <taxon>Isotomidae</taxon>
        <taxon>Proisotominae</taxon>
        <taxon>Folsomia</taxon>
    </lineage>
</organism>
<dbReference type="InterPro" id="IPR043972">
    <property type="entry name" value="FUZ/MON1/HPS1_longin_1"/>
</dbReference>
<feature type="domain" description="FUZ/MON1/HPS1 second Longin" evidence="3">
    <location>
        <begin position="194"/>
        <end position="251"/>
    </location>
</feature>
<dbReference type="PANTHER" id="PTHR12761">
    <property type="entry name" value="HERMANSKY-PUDLAK SYNDROME PROTEIN 1"/>
    <property type="match status" value="1"/>
</dbReference>
<dbReference type="InterPro" id="IPR026053">
    <property type="entry name" value="HPS1"/>
</dbReference>
<dbReference type="InterPro" id="IPR043970">
    <property type="entry name" value="FUZ/MON1/HPS1_longin_3"/>
</dbReference>
<feature type="compositionally biased region" description="Low complexity" evidence="1">
    <location>
        <begin position="258"/>
        <end position="271"/>
    </location>
</feature>
<dbReference type="Pfam" id="PF19036">
    <property type="entry name" value="Fuz_longin_1"/>
    <property type="match status" value="1"/>
</dbReference>